<evidence type="ECO:0000313" key="2">
    <source>
        <dbReference type="EMBL" id="SMG13293.1"/>
    </source>
</evidence>
<keyword evidence="3" id="KW-1185">Reference proteome</keyword>
<dbReference type="OrthoDB" id="9813328at2"/>
<dbReference type="Pfam" id="PF08378">
    <property type="entry name" value="NERD"/>
    <property type="match status" value="1"/>
</dbReference>
<sequence length="276" mass="31991">MTVIHGQIGTLKQIRKTLDVHGISRFNSTADINRFLKNFDNEREELFFKIERDFDLELDKMQAQGYHLEKDFDLLKTTAKANLKNYIRRLHSKCDVLRKPAKNAVMELLYWYGLQFLLLIKYILEKNFDRIVGLRVRGSKKRLEVVLKAINGYSADRHALISTRCDDQFRKLLHMRSVATDLLPMIAGAVGEDMVVGELKKLSGNQVLINDFSIVFENPRYHKQTNSRIRSIQIDHLLINTSGIFIIETKNWSKASIASLDLWSPLQQVQRANFAL</sequence>
<accession>A0A1X7IEW7</accession>
<dbReference type="AlphaFoldDB" id="A0A1X7IEW7"/>
<dbReference type="Proteomes" id="UP000193420">
    <property type="component" value="Unassembled WGS sequence"/>
</dbReference>
<feature type="domain" description="NERD" evidence="1">
    <location>
        <begin position="187"/>
        <end position="276"/>
    </location>
</feature>
<reference evidence="3" key="1">
    <citation type="submission" date="2017-04" db="EMBL/GenBank/DDBJ databases">
        <authorList>
            <person name="Varghese N."/>
            <person name="Submissions S."/>
        </authorList>
    </citation>
    <scope>NUCLEOTIDE SEQUENCE [LARGE SCALE GENOMIC DNA]</scope>
    <source>
        <strain evidence="3">DSM 19835</strain>
    </source>
</reference>
<gene>
    <name evidence="2" type="ORF">SAMN03080602_00771</name>
</gene>
<dbReference type="EMBL" id="FXAO01000001">
    <property type="protein sequence ID" value="SMG13293.1"/>
    <property type="molecule type" value="Genomic_DNA"/>
</dbReference>
<proteinExistence type="predicted"/>
<evidence type="ECO:0000313" key="3">
    <source>
        <dbReference type="Proteomes" id="UP000193420"/>
    </source>
</evidence>
<dbReference type="RefSeq" id="WP_085496279.1">
    <property type="nucleotide sequence ID" value="NZ_FXAO01000001.1"/>
</dbReference>
<evidence type="ECO:0000259" key="1">
    <source>
        <dbReference type="PROSITE" id="PS50965"/>
    </source>
</evidence>
<dbReference type="PROSITE" id="PS50965">
    <property type="entry name" value="NERD"/>
    <property type="match status" value="1"/>
</dbReference>
<name>A0A1X7IEW7_9FLAO</name>
<protein>
    <submittedName>
        <fullName evidence="2">Nuclease-related domain-containing protein</fullName>
    </submittedName>
</protein>
<dbReference type="InterPro" id="IPR011528">
    <property type="entry name" value="NERD"/>
</dbReference>
<organism evidence="2 3">
    <name type="scientific">Arenibacter troitsensis</name>
    <dbReference type="NCBI Taxonomy" id="188872"/>
    <lineage>
        <taxon>Bacteria</taxon>
        <taxon>Pseudomonadati</taxon>
        <taxon>Bacteroidota</taxon>
        <taxon>Flavobacteriia</taxon>
        <taxon>Flavobacteriales</taxon>
        <taxon>Flavobacteriaceae</taxon>
        <taxon>Arenibacter</taxon>
    </lineage>
</organism>